<reference evidence="5 6" key="1">
    <citation type="submission" date="2024-09" db="EMBL/GenBank/DDBJ databases">
        <authorList>
            <person name="Sun Q."/>
            <person name="Mori K."/>
        </authorList>
    </citation>
    <scope>NUCLEOTIDE SEQUENCE [LARGE SCALE GENOMIC DNA]</scope>
    <source>
        <strain evidence="5 6">CICC 10874</strain>
    </source>
</reference>
<dbReference type="InterPro" id="IPR028082">
    <property type="entry name" value="Peripla_BP_I"/>
</dbReference>
<proteinExistence type="predicted"/>
<dbReference type="InterPro" id="IPR000843">
    <property type="entry name" value="HTH_LacI"/>
</dbReference>
<dbReference type="Pfam" id="PF00356">
    <property type="entry name" value="LacI"/>
    <property type="match status" value="1"/>
</dbReference>
<dbReference type="Gene3D" id="1.10.260.40">
    <property type="entry name" value="lambda repressor-like DNA-binding domains"/>
    <property type="match status" value="1"/>
</dbReference>
<dbReference type="PROSITE" id="PS50932">
    <property type="entry name" value="HTH_LACI_2"/>
    <property type="match status" value="1"/>
</dbReference>
<organism evidence="5 6">
    <name type="scientific">Brachybacterium hainanense</name>
    <dbReference type="NCBI Taxonomy" id="1541174"/>
    <lineage>
        <taxon>Bacteria</taxon>
        <taxon>Bacillati</taxon>
        <taxon>Actinomycetota</taxon>
        <taxon>Actinomycetes</taxon>
        <taxon>Micrococcales</taxon>
        <taxon>Dermabacteraceae</taxon>
        <taxon>Brachybacterium</taxon>
    </lineage>
</organism>
<evidence type="ECO:0000259" key="4">
    <source>
        <dbReference type="PROSITE" id="PS50932"/>
    </source>
</evidence>
<dbReference type="InterPro" id="IPR046335">
    <property type="entry name" value="LacI/GalR-like_sensor"/>
</dbReference>
<dbReference type="EMBL" id="JBHLSV010000005">
    <property type="protein sequence ID" value="MFC0673422.1"/>
    <property type="molecule type" value="Genomic_DNA"/>
</dbReference>
<keyword evidence="2 5" id="KW-0238">DNA-binding</keyword>
<dbReference type="PANTHER" id="PTHR30146:SF153">
    <property type="entry name" value="LACTOSE OPERON REPRESSOR"/>
    <property type="match status" value="1"/>
</dbReference>
<dbReference type="Proteomes" id="UP001589793">
    <property type="component" value="Unassembled WGS sequence"/>
</dbReference>
<evidence type="ECO:0000313" key="6">
    <source>
        <dbReference type="Proteomes" id="UP001589793"/>
    </source>
</evidence>
<dbReference type="Gene3D" id="3.40.50.2300">
    <property type="match status" value="2"/>
</dbReference>
<evidence type="ECO:0000313" key="5">
    <source>
        <dbReference type="EMBL" id="MFC0673422.1"/>
    </source>
</evidence>
<dbReference type="SMART" id="SM00354">
    <property type="entry name" value="HTH_LACI"/>
    <property type="match status" value="1"/>
</dbReference>
<name>A0ABV6RAN0_9MICO</name>
<dbReference type="InterPro" id="IPR010982">
    <property type="entry name" value="Lambda_DNA-bd_dom_sf"/>
</dbReference>
<dbReference type="SUPFAM" id="SSF47413">
    <property type="entry name" value="lambda repressor-like DNA-binding domains"/>
    <property type="match status" value="1"/>
</dbReference>
<protein>
    <submittedName>
        <fullName evidence="5">LacI family DNA-binding transcriptional regulator</fullName>
    </submittedName>
</protein>
<dbReference type="PROSITE" id="PS00356">
    <property type="entry name" value="HTH_LACI_1"/>
    <property type="match status" value="1"/>
</dbReference>
<comment type="caution">
    <text evidence="5">The sequence shown here is derived from an EMBL/GenBank/DDBJ whole genome shotgun (WGS) entry which is preliminary data.</text>
</comment>
<keyword evidence="1" id="KW-0805">Transcription regulation</keyword>
<dbReference type="SUPFAM" id="SSF53822">
    <property type="entry name" value="Periplasmic binding protein-like I"/>
    <property type="match status" value="1"/>
</dbReference>
<evidence type="ECO:0000256" key="3">
    <source>
        <dbReference type="ARBA" id="ARBA00023163"/>
    </source>
</evidence>
<gene>
    <name evidence="5" type="ORF">ACFFF6_05560</name>
</gene>
<dbReference type="PANTHER" id="PTHR30146">
    <property type="entry name" value="LACI-RELATED TRANSCRIPTIONAL REPRESSOR"/>
    <property type="match status" value="1"/>
</dbReference>
<sequence length="346" mass="36498">MTREPAGPRPVRRATIIDVARRAGVSRQTVTRAMNSMPGISPTTRDRVLAAAQELAYRPSRSGRALVHTESRVIGLLVTDLTNAFFSELATALIREAAGRGWSVIFAEDNVEAGPGGSLGERVDVLIGYDPIGEAAPANAAVPVVLLDAPEDADPRCGRIVLDLSRGAEELAAHLLGVGVVRPAIVDATSSGGPSGRARLLRRALLSAGASRIALEVLTDETGRGATRDGREQALDRLLDPGRADGPVDALLAFNDRLALELLRSLRLRGLRVPEDVRVVGMDGLALGTLVTPTLTTLATDAAEIARHAVDLAIGIYEHSIPADGGADGAATLRRHRYRLVLRESA</sequence>
<dbReference type="RefSeq" id="WP_376978978.1">
    <property type="nucleotide sequence ID" value="NZ_JBHLSV010000005.1"/>
</dbReference>
<feature type="domain" description="HTH lacI-type" evidence="4">
    <location>
        <begin position="14"/>
        <end position="68"/>
    </location>
</feature>
<dbReference type="GO" id="GO:0003677">
    <property type="term" value="F:DNA binding"/>
    <property type="evidence" value="ECO:0007669"/>
    <property type="project" value="UniProtKB-KW"/>
</dbReference>
<dbReference type="CDD" id="cd01392">
    <property type="entry name" value="HTH_LacI"/>
    <property type="match status" value="1"/>
</dbReference>
<accession>A0ABV6RAN0</accession>
<evidence type="ECO:0000256" key="1">
    <source>
        <dbReference type="ARBA" id="ARBA00023015"/>
    </source>
</evidence>
<keyword evidence="3" id="KW-0804">Transcription</keyword>
<keyword evidence="6" id="KW-1185">Reference proteome</keyword>
<evidence type="ECO:0000256" key="2">
    <source>
        <dbReference type="ARBA" id="ARBA00023125"/>
    </source>
</evidence>
<dbReference type="Pfam" id="PF13377">
    <property type="entry name" value="Peripla_BP_3"/>
    <property type="match status" value="1"/>
</dbReference>